<dbReference type="GO" id="GO:0005886">
    <property type="term" value="C:plasma membrane"/>
    <property type="evidence" value="ECO:0007669"/>
    <property type="project" value="TreeGrafter"/>
</dbReference>
<feature type="transmembrane region" description="Helical" evidence="4">
    <location>
        <begin position="263"/>
        <end position="282"/>
    </location>
</feature>
<proteinExistence type="predicted"/>
<evidence type="ECO:0000256" key="4">
    <source>
        <dbReference type="SAM" id="Phobius"/>
    </source>
</evidence>
<evidence type="ECO:0000313" key="6">
    <source>
        <dbReference type="EMBL" id="MEJ1250172.1"/>
    </source>
</evidence>
<keyword evidence="3 4" id="KW-0472">Membrane</keyword>
<feature type="transmembrane region" description="Helical" evidence="4">
    <location>
        <begin position="73"/>
        <end position="96"/>
    </location>
</feature>
<feature type="transmembrane region" description="Helical" evidence="4">
    <location>
        <begin position="195"/>
        <end position="219"/>
    </location>
</feature>
<evidence type="ECO:0000256" key="2">
    <source>
        <dbReference type="ARBA" id="ARBA00022989"/>
    </source>
</evidence>
<feature type="transmembrane region" description="Helical" evidence="4">
    <location>
        <begin position="7"/>
        <end position="29"/>
    </location>
</feature>
<evidence type="ECO:0000313" key="7">
    <source>
        <dbReference type="Proteomes" id="UP001364472"/>
    </source>
</evidence>
<feature type="transmembrane region" description="Helical" evidence="4">
    <location>
        <begin position="321"/>
        <end position="343"/>
    </location>
</feature>
<dbReference type="InterPro" id="IPR047200">
    <property type="entry name" value="MFS_YcaD-like"/>
</dbReference>
<dbReference type="PANTHER" id="PTHR23521">
    <property type="entry name" value="TRANSPORTER MFS SUPERFAMILY"/>
    <property type="match status" value="1"/>
</dbReference>
<feature type="domain" description="Major facilitator superfamily (MFS) profile" evidence="5">
    <location>
        <begin position="198"/>
        <end position="407"/>
    </location>
</feature>
<feature type="transmembrane region" description="Helical" evidence="4">
    <location>
        <begin position="288"/>
        <end position="309"/>
    </location>
</feature>
<evidence type="ECO:0000259" key="5">
    <source>
        <dbReference type="PROSITE" id="PS50850"/>
    </source>
</evidence>
<dbReference type="InterPro" id="IPR036259">
    <property type="entry name" value="MFS_trans_sf"/>
</dbReference>
<feature type="transmembrane region" description="Helical" evidence="4">
    <location>
        <begin position="156"/>
        <end position="175"/>
    </location>
</feature>
<dbReference type="SUPFAM" id="SSF103473">
    <property type="entry name" value="MFS general substrate transporter"/>
    <property type="match status" value="1"/>
</dbReference>
<feature type="transmembrane region" description="Helical" evidence="4">
    <location>
        <begin position="35"/>
        <end position="61"/>
    </location>
</feature>
<feature type="transmembrane region" description="Helical" evidence="4">
    <location>
        <begin position="231"/>
        <end position="251"/>
    </location>
</feature>
<dbReference type="PANTHER" id="PTHR23521:SF3">
    <property type="entry name" value="MFS TRANSPORTER"/>
    <property type="match status" value="1"/>
</dbReference>
<dbReference type="AlphaFoldDB" id="A0AAW9R8F0"/>
<dbReference type="PROSITE" id="PS50850">
    <property type="entry name" value="MFS"/>
    <property type="match status" value="1"/>
</dbReference>
<organism evidence="6 7">
    <name type="scientific">Denitratimonas tolerans</name>
    <dbReference type="NCBI Taxonomy" id="1338420"/>
    <lineage>
        <taxon>Bacteria</taxon>
        <taxon>Pseudomonadati</taxon>
        <taxon>Pseudomonadota</taxon>
        <taxon>Gammaproteobacteria</taxon>
        <taxon>Lysobacterales</taxon>
        <taxon>Lysobacteraceae</taxon>
        <taxon>Denitratimonas</taxon>
    </lineage>
</organism>
<evidence type="ECO:0000256" key="1">
    <source>
        <dbReference type="ARBA" id="ARBA00022692"/>
    </source>
</evidence>
<dbReference type="Pfam" id="PF07690">
    <property type="entry name" value="MFS_1"/>
    <property type="match status" value="2"/>
</dbReference>
<protein>
    <submittedName>
        <fullName evidence="6">MFS transporter</fullName>
    </submittedName>
</protein>
<feature type="transmembrane region" description="Helical" evidence="4">
    <location>
        <begin position="131"/>
        <end position="150"/>
    </location>
</feature>
<dbReference type="CDD" id="cd17477">
    <property type="entry name" value="MFS_YcaD_like"/>
    <property type="match status" value="1"/>
</dbReference>
<dbReference type="Gene3D" id="1.20.1250.20">
    <property type="entry name" value="MFS general substrate transporter like domains"/>
    <property type="match status" value="2"/>
</dbReference>
<keyword evidence="2 4" id="KW-1133">Transmembrane helix</keyword>
<keyword evidence="7" id="KW-1185">Reference proteome</keyword>
<dbReference type="EMBL" id="JBBDHC010000016">
    <property type="protein sequence ID" value="MEJ1250172.1"/>
    <property type="molecule type" value="Genomic_DNA"/>
</dbReference>
<evidence type="ECO:0000256" key="3">
    <source>
        <dbReference type="ARBA" id="ARBA00023136"/>
    </source>
</evidence>
<comment type="caution">
    <text evidence="6">The sequence shown here is derived from an EMBL/GenBank/DDBJ whole genome shotgun (WGS) entry which is preliminary data.</text>
</comment>
<sequence>MLSTVRCAIPLLLSTIFLLMGVGLLHTLVALRGEALGFSVAMIGTLSAAYYAGFLIGTYTVPRMVHRIGQIRAFAFCTTLLVVSVLVQAIGPIYGLWLAMRVLQGLLLVGLYVIIESWLNAAAEPRHRSTLFSIYMMLNLGAGALAQQFLRLPGEGFVLFSVVAILFATASLPVIDMRQQQPRLHAMPKVQLARFFRLVPTAIVSACVAGLLLGALWGLLPVYAAAQGMDAGAVGTYVSAAVIGGMALQLPLGRLADRIDRRLALAAISAAAAMIALAQLLLPVGGSTAALVLIFAFGGMGFALYPIAMAHLVDYLDRDELMSASSTVLLVNGVGSALGPLIAGNLMNRGEPRLLFAWFFALSALLAAYALYRFMRRRRDVSAQDHFVPLVNITAESLDRRAPDRER</sequence>
<dbReference type="GO" id="GO:0022857">
    <property type="term" value="F:transmembrane transporter activity"/>
    <property type="evidence" value="ECO:0007669"/>
    <property type="project" value="InterPro"/>
</dbReference>
<dbReference type="InterPro" id="IPR020846">
    <property type="entry name" value="MFS_dom"/>
</dbReference>
<reference evidence="6 7" key="1">
    <citation type="journal article" date="2016" name="Antonie Van Leeuwenhoek">
        <title>Denitratimonas tolerans gen. nov., sp. nov., a denitrifying bacterium isolated from a bioreactor for tannery wastewater treatment.</title>
        <authorList>
            <person name="Han S.I."/>
            <person name="Kim J.O."/>
            <person name="Lee Y.R."/>
            <person name="Ekpeghere K.I."/>
            <person name="Koh S.C."/>
            <person name="Whang K.S."/>
        </authorList>
    </citation>
    <scope>NUCLEOTIDE SEQUENCE [LARGE SCALE GENOMIC DNA]</scope>
    <source>
        <strain evidence="6 7">KACC 17565</strain>
    </source>
</reference>
<dbReference type="RefSeq" id="WP_337335878.1">
    <property type="nucleotide sequence ID" value="NZ_JBBDHC010000016.1"/>
</dbReference>
<keyword evidence="1 4" id="KW-0812">Transmembrane</keyword>
<feature type="transmembrane region" description="Helical" evidence="4">
    <location>
        <begin position="355"/>
        <end position="372"/>
    </location>
</feature>
<feature type="transmembrane region" description="Helical" evidence="4">
    <location>
        <begin position="102"/>
        <end position="119"/>
    </location>
</feature>
<gene>
    <name evidence="6" type="ORF">WB794_10875</name>
</gene>
<name>A0AAW9R8F0_9GAMM</name>
<dbReference type="InterPro" id="IPR011701">
    <property type="entry name" value="MFS"/>
</dbReference>
<dbReference type="Proteomes" id="UP001364472">
    <property type="component" value="Unassembled WGS sequence"/>
</dbReference>
<accession>A0AAW9R8F0</accession>